<comment type="caution">
    <text evidence="1">The sequence shown here is derived from an EMBL/GenBank/DDBJ whole genome shotgun (WGS) entry which is preliminary data.</text>
</comment>
<dbReference type="EMBL" id="RCMV01000882">
    <property type="protein sequence ID" value="KAG3212058.1"/>
    <property type="molecule type" value="Genomic_DNA"/>
</dbReference>
<dbReference type="Proteomes" id="UP000760860">
    <property type="component" value="Unassembled WGS sequence"/>
</dbReference>
<dbReference type="Proteomes" id="UP000697107">
    <property type="component" value="Unassembled WGS sequence"/>
</dbReference>
<reference evidence="1" key="1">
    <citation type="submission" date="2018-10" db="EMBL/GenBank/DDBJ databases">
        <title>Effector identification in a new, highly contiguous assembly of the strawberry crown rot pathogen Phytophthora cactorum.</title>
        <authorList>
            <person name="Armitage A.D."/>
            <person name="Nellist C.F."/>
            <person name="Bates H."/>
            <person name="Vickerstaff R.J."/>
            <person name="Harrison R.J."/>
        </authorList>
    </citation>
    <scope>NUCLEOTIDE SEQUENCE</scope>
    <source>
        <strain evidence="1">P415</strain>
        <strain evidence="2">P421</strain>
    </source>
</reference>
<protein>
    <submittedName>
        <fullName evidence="1">Uncharacterized protein</fullName>
    </submittedName>
</protein>
<sequence>MRVEWLRFSLCNINLKLQGAMKRDVYTVPLTPVVRVLTTATLCLRFTADKKAGVGVFASRILSVCGTEFTNSTSSR</sequence>
<name>A0A8T1F5Z4_9STRA</name>
<dbReference type="AlphaFoldDB" id="A0A8T1F5Z4"/>
<dbReference type="EMBL" id="RCML01000872">
    <property type="protein sequence ID" value="KAG2968298.1"/>
    <property type="molecule type" value="Genomic_DNA"/>
</dbReference>
<evidence type="ECO:0000313" key="3">
    <source>
        <dbReference type="Proteomes" id="UP000697107"/>
    </source>
</evidence>
<gene>
    <name evidence="1" type="ORF">PC118_g18095</name>
    <name evidence="2" type="ORF">PC129_g16979</name>
</gene>
<accession>A0A8T1F5Z4</accession>
<evidence type="ECO:0000313" key="2">
    <source>
        <dbReference type="EMBL" id="KAG3212058.1"/>
    </source>
</evidence>
<organism evidence="1 3">
    <name type="scientific">Phytophthora cactorum</name>
    <dbReference type="NCBI Taxonomy" id="29920"/>
    <lineage>
        <taxon>Eukaryota</taxon>
        <taxon>Sar</taxon>
        <taxon>Stramenopiles</taxon>
        <taxon>Oomycota</taxon>
        <taxon>Peronosporomycetes</taxon>
        <taxon>Peronosporales</taxon>
        <taxon>Peronosporaceae</taxon>
        <taxon>Phytophthora</taxon>
    </lineage>
</organism>
<evidence type="ECO:0000313" key="1">
    <source>
        <dbReference type="EMBL" id="KAG2968298.1"/>
    </source>
</evidence>
<proteinExistence type="predicted"/>